<organism evidence="2 3">
    <name type="scientific">Nocardia cyriacigeorgica</name>
    <dbReference type="NCBI Taxonomy" id="135487"/>
    <lineage>
        <taxon>Bacteria</taxon>
        <taxon>Bacillati</taxon>
        <taxon>Actinomycetota</taxon>
        <taxon>Actinomycetes</taxon>
        <taxon>Mycobacteriales</taxon>
        <taxon>Nocardiaceae</taxon>
        <taxon>Nocardia</taxon>
    </lineage>
</organism>
<protein>
    <submittedName>
        <fullName evidence="2">Uncharacterized protein</fullName>
    </submittedName>
</protein>
<feature type="transmembrane region" description="Helical" evidence="1">
    <location>
        <begin position="20"/>
        <end position="39"/>
    </location>
</feature>
<comment type="caution">
    <text evidence="2">The sequence shown here is derived from an EMBL/GenBank/DDBJ whole genome shotgun (WGS) entry which is preliminary data.</text>
</comment>
<feature type="transmembrane region" description="Helical" evidence="1">
    <location>
        <begin position="168"/>
        <end position="189"/>
    </location>
</feature>
<feature type="transmembrane region" description="Helical" evidence="1">
    <location>
        <begin position="51"/>
        <end position="69"/>
    </location>
</feature>
<evidence type="ECO:0000313" key="3">
    <source>
        <dbReference type="Proteomes" id="UP000471166"/>
    </source>
</evidence>
<evidence type="ECO:0000256" key="1">
    <source>
        <dbReference type="SAM" id="Phobius"/>
    </source>
</evidence>
<feature type="transmembrane region" description="Helical" evidence="1">
    <location>
        <begin position="137"/>
        <end position="156"/>
    </location>
</feature>
<dbReference type="EMBL" id="JAAGVB010000016">
    <property type="protein sequence ID" value="NEW33356.1"/>
    <property type="molecule type" value="Genomic_DNA"/>
</dbReference>
<accession>A0A6P1CQ55</accession>
<keyword evidence="1" id="KW-1133">Transmembrane helix</keyword>
<sequence>MTGATPAPSLGARAAARYRADLLGSGVVMAAPVTGWWAAHLASPGHAAARAGLAAAVTITFLAVGTGLFRSRAPRWNPLLMVADGLLERRRSLAGPQLVGHLLIQVGAAMAVAGVLVVGCFLAGITPPMVPAPGGVHALSEMTAAAAAVICFFAAARTPTLRLSAAGASALAAAVFLVSGAGFLGNPAVVSGAVVLGLDPALALVIVVCQLGGCLVGYRLATAWWPDIGRRLDTLTG</sequence>
<dbReference type="Proteomes" id="UP000471166">
    <property type="component" value="Unassembled WGS sequence"/>
</dbReference>
<name>A0A6P1CQ55_9NOCA</name>
<feature type="transmembrane region" description="Helical" evidence="1">
    <location>
        <begin position="98"/>
        <end position="125"/>
    </location>
</feature>
<reference evidence="2 3" key="1">
    <citation type="submission" date="2020-01" db="EMBL/GenBank/DDBJ databases">
        <title>Genetics and antimicrobial susceptibilities of Nocardia species isolated from the soil; a comparison with species isolated from humans.</title>
        <authorList>
            <person name="Carrasco G."/>
            <person name="Monzon S."/>
            <person name="Sansegundo M."/>
            <person name="Garcia E."/>
            <person name="Garrido N."/>
            <person name="Medina M.J."/>
            <person name="Villalon P."/>
            <person name="Ramirez-Arocha A.C."/>
            <person name="Jimenez P."/>
            <person name="Cuesta I."/>
            <person name="Valdezate S."/>
        </authorList>
    </citation>
    <scope>NUCLEOTIDE SEQUENCE [LARGE SCALE GENOMIC DNA]</scope>
    <source>
        <strain evidence="2 3">CNM20110626</strain>
    </source>
</reference>
<keyword evidence="1" id="KW-0812">Transmembrane</keyword>
<gene>
    <name evidence="2" type="ORF">GV791_12405</name>
</gene>
<dbReference type="AlphaFoldDB" id="A0A6P1CQ55"/>
<dbReference type="RefSeq" id="WP_163844530.1">
    <property type="nucleotide sequence ID" value="NZ_AP026975.1"/>
</dbReference>
<feature type="transmembrane region" description="Helical" evidence="1">
    <location>
        <begin position="201"/>
        <end position="221"/>
    </location>
</feature>
<keyword evidence="1" id="KW-0472">Membrane</keyword>
<proteinExistence type="predicted"/>
<evidence type="ECO:0000313" key="2">
    <source>
        <dbReference type="EMBL" id="NEW33356.1"/>
    </source>
</evidence>